<dbReference type="InterPro" id="IPR000702">
    <property type="entry name" value="Ribosomal_uL6-like"/>
</dbReference>
<dbReference type="InterPro" id="IPR019906">
    <property type="entry name" value="Ribosomal_uL6_bac-type"/>
</dbReference>
<dbReference type="PANTHER" id="PTHR11655">
    <property type="entry name" value="60S/50S RIBOSOMAL PROTEIN L6/L9"/>
    <property type="match status" value="1"/>
</dbReference>
<evidence type="ECO:0000256" key="3">
    <source>
        <dbReference type="ARBA" id="ARBA00023274"/>
    </source>
</evidence>
<dbReference type="InterPro" id="IPR002358">
    <property type="entry name" value="Ribosomal_uL6_CS"/>
</dbReference>
<reference evidence="6" key="2">
    <citation type="journal article" date="2004" name="RNA">
        <title>Mitochondrial 3' tRNA editing in the jakobid Seculamonas ecuadoriensis: a novel mechanism and implications for tRNA processing.</title>
        <authorList>
            <person name="Leigh J."/>
            <person name="Lang B.F."/>
        </authorList>
    </citation>
    <scope>NUCLEOTIDE SEQUENCE</scope>
    <source>
        <strain evidence="6">ATCC 50688</strain>
    </source>
</reference>
<dbReference type="PROSITE" id="PS00525">
    <property type="entry name" value="RIBOSOMAL_L6_1"/>
    <property type="match status" value="1"/>
</dbReference>
<dbReference type="PANTHER" id="PTHR11655:SF14">
    <property type="entry name" value="LARGE RIBOSOMAL SUBUNIT PROTEIN UL6M"/>
    <property type="match status" value="1"/>
</dbReference>
<evidence type="ECO:0000256" key="2">
    <source>
        <dbReference type="ARBA" id="ARBA00022980"/>
    </source>
</evidence>
<dbReference type="GO" id="GO:0022625">
    <property type="term" value="C:cytosolic large ribosomal subunit"/>
    <property type="evidence" value="ECO:0007669"/>
    <property type="project" value="TreeGrafter"/>
</dbReference>
<feature type="domain" description="Large ribosomal subunit protein uL6 alpha-beta" evidence="5">
    <location>
        <begin position="91"/>
        <end position="166"/>
    </location>
</feature>
<dbReference type="PIRSF" id="PIRSF002162">
    <property type="entry name" value="Ribosomal_L6"/>
    <property type="match status" value="1"/>
</dbReference>
<dbReference type="GO" id="GO:0003735">
    <property type="term" value="F:structural constituent of ribosome"/>
    <property type="evidence" value="ECO:0007669"/>
    <property type="project" value="InterPro"/>
</dbReference>
<keyword evidence="6" id="KW-0496">Mitochondrion</keyword>
<evidence type="ECO:0000259" key="5">
    <source>
        <dbReference type="Pfam" id="PF00347"/>
    </source>
</evidence>
<evidence type="ECO:0000256" key="1">
    <source>
        <dbReference type="ARBA" id="ARBA00009356"/>
    </source>
</evidence>
<protein>
    <submittedName>
        <fullName evidence="6">Ribosomal protein L6</fullName>
    </submittedName>
</protein>
<dbReference type="InterPro" id="IPR020040">
    <property type="entry name" value="Ribosomal_uL6_a/b-dom"/>
</dbReference>
<dbReference type="InterPro" id="IPR036789">
    <property type="entry name" value="Ribosomal_uL6-like_a/b-dom_sf"/>
</dbReference>
<keyword evidence="3 4" id="KW-0687">Ribonucleoprotein</keyword>
<accession>M4QDA4</accession>
<evidence type="ECO:0000256" key="4">
    <source>
        <dbReference type="RuleBase" id="RU003869"/>
    </source>
</evidence>
<dbReference type="Pfam" id="PF00347">
    <property type="entry name" value="Ribosomal_L6"/>
    <property type="match status" value="1"/>
</dbReference>
<geneLocation type="mitochondrion" evidence="6"/>
<dbReference type="GO" id="GO:0002181">
    <property type="term" value="P:cytoplasmic translation"/>
    <property type="evidence" value="ECO:0007669"/>
    <property type="project" value="TreeGrafter"/>
</dbReference>
<dbReference type="AlphaFoldDB" id="M4QDA4"/>
<reference evidence="6" key="4">
    <citation type="journal article" date="2013" name="Genome Biol. Evol.">
        <title>Strikingly bacteria-like and gene-rich mitochondrial genomes throughout jakobid protists.</title>
        <authorList>
            <person name="Burger G."/>
            <person name="Gray M.W."/>
            <person name="Forget L."/>
            <person name="Lang B.F."/>
        </authorList>
    </citation>
    <scope>NUCLEOTIDE SEQUENCE</scope>
    <source>
        <strain evidence="6">ATCC 50688</strain>
    </source>
</reference>
<evidence type="ECO:0000313" key="6">
    <source>
        <dbReference type="EMBL" id="AGH24514.1"/>
    </source>
</evidence>
<proteinExistence type="inferred from homology"/>
<gene>
    <name evidence="6" type="primary">rpl6</name>
</gene>
<reference evidence="6" key="3">
    <citation type="journal article" date="2006" name="RNA">
        <title>Hybrid E. coli--Mitochondrial ribonuclease P RNAs are catalytically active.</title>
        <authorList>
            <person name="Seif E."/>
            <person name="Cadieux A."/>
            <person name="Lang B.F."/>
        </authorList>
    </citation>
    <scope>NUCLEOTIDE SEQUENCE</scope>
    <source>
        <strain evidence="6">ATCC 50688</strain>
    </source>
</reference>
<dbReference type="Gene3D" id="3.90.930.12">
    <property type="entry name" value="Ribosomal protein L6, alpha-beta domain"/>
    <property type="match status" value="2"/>
</dbReference>
<dbReference type="NCBIfam" id="TIGR03654">
    <property type="entry name" value="L6_bact"/>
    <property type="match status" value="1"/>
</dbReference>
<comment type="similarity">
    <text evidence="1 4">Belongs to the universal ribosomal protein uL6 family.</text>
</comment>
<organism evidence="6">
    <name type="scientific">Seculamonas ecuadoriensis</name>
    <name type="common">Flagellate</name>
    <dbReference type="NCBI Taxonomy" id="221724"/>
    <lineage>
        <taxon>Eukaryota</taxon>
        <taxon>Discoba</taxon>
        <taxon>Jakobida</taxon>
        <taxon>Histionina</taxon>
        <taxon>Seculamonas</taxon>
    </lineage>
</organism>
<dbReference type="FunFam" id="3.90.930.12:FF:000001">
    <property type="entry name" value="50S ribosomal protein L6"/>
    <property type="match status" value="1"/>
</dbReference>
<dbReference type="PRINTS" id="PR00059">
    <property type="entry name" value="RIBOSOMALL6"/>
</dbReference>
<sequence length="179" mass="20115">MTHIGKKAIKLNKNIQVIINPQDITVKGPLGSSFLTYKNIIVSHDAINQTLDVRLKSLSKKTYALWGMYRTLIAQMVTGVTQGYNTKLELIGVGYKARLINPRSLELKLGYSKDIIYPIPQDVTIECIRPTLITVSGIDKQRVNQVSADIRAFRSPEPYKGKGVRYVGEKIKLKEGKKK</sequence>
<reference evidence="6" key="1">
    <citation type="journal article" date="2003" name="Mol. Biol. Evol.">
        <title>Structure of the bc1 complex from Seculamonas ecuadoriensis, a jakobid flagellate with an ancestral mitochondrial genome.</title>
        <authorList>
            <person name="Marx S."/>
            <person name="Baumgartner M."/>
            <person name="Kannan S."/>
            <person name="Braun H.P."/>
            <person name="Lang B.F."/>
            <person name="Burger G."/>
        </authorList>
    </citation>
    <scope>NUCLEOTIDE SEQUENCE</scope>
    <source>
        <strain evidence="6">ATCC 50688</strain>
    </source>
</reference>
<dbReference type="GO" id="GO:0019843">
    <property type="term" value="F:rRNA binding"/>
    <property type="evidence" value="ECO:0007669"/>
    <property type="project" value="InterPro"/>
</dbReference>
<dbReference type="GeneID" id="15333307"/>
<dbReference type="RefSeq" id="YP_007890819.1">
    <property type="nucleotide sequence ID" value="NC_021128.1"/>
</dbReference>
<keyword evidence="2 4" id="KW-0689">Ribosomal protein</keyword>
<dbReference type="EMBL" id="KC353359">
    <property type="protein sequence ID" value="AGH24514.1"/>
    <property type="molecule type" value="Genomic_DNA"/>
</dbReference>
<dbReference type="SUPFAM" id="SSF56053">
    <property type="entry name" value="Ribosomal protein L6"/>
    <property type="match status" value="2"/>
</dbReference>
<name>M4QDA4_SECEC</name>